<feature type="domain" description="SRP54-type proteins GTP-binding" evidence="11">
    <location>
        <begin position="294"/>
        <end position="307"/>
    </location>
</feature>
<dbReference type="GO" id="GO:0005737">
    <property type="term" value="C:cytoplasm"/>
    <property type="evidence" value="ECO:0007669"/>
    <property type="project" value="UniProtKB-SubCell"/>
</dbReference>
<feature type="coiled-coil region" evidence="10">
    <location>
        <begin position="71"/>
        <end position="103"/>
    </location>
</feature>
<evidence type="ECO:0000256" key="7">
    <source>
        <dbReference type="ARBA" id="ARBA00023170"/>
    </source>
</evidence>
<protein>
    <recommendedName>
        <fullName evidence="9">Signal recognition particle receptor FtsY</fullName>
        <shortName evidence="9">SRP receptor</shortName>
        <ecNumber evidence="9">3.6.5.4</ecNumber>
    </recommendedName>
</protein>
<gene>
    <name evidence="9" type="primary">ftsY</name>
    <name evidence="12" type="ordered locus">Thexy_1353</name>
</gene>
<dbReference type="InterPro" id="IPR027417">
    <property type="entry name" value="P-loop_NTPase"/>
</dbReference>
<proteinExistence type="inferred from homology"/>
<dbReference type="HAMAP" id="MF_00920">
    <property type="entry name" value="FtsY"/>
    <property type="match status" value="1"/>
</dbReference>
<name>F6BG41_THEXL</name>
<dbReference type="GO" id="GO:0005525">
    <property type="term" value="F:GTP binding"/>
    <property type="evidence" value="ECO:0007669"/>
    <property type="project" value="UniProtKB-UniRule"/>
</dbReference>
<evidence type="ECO:0000313" key="13">
    <source>
        <dbReference type="Proteomes" id="UP000007239"/>
    </source>
</evidence>
<dbReference type="GO" id="GO:0005886">
    <property type="term" value="C:plasma membrane"/>
    <property type="evidence" value="ECO:0007669"/>
    <property type="project" value="UniProtKB-SubCell"/>
</dbReference>
<evidence type="ECO:0000256" key="3">
    <source>
        <dbReference type="ARBA" id="ARBA00022741"/>
    </source>
</evidence>
<dbReference type="Pfam" id="PF02881">
    <property type="entry name" value="SRP54_N"/>
    <property type="match status" value="1"/>
</dbReference>
<sequence>MLNFFKKNKKDDEIVEKEDKKGLYQRLRDGLARTRDNFTSKIDGILSFGRKVDDELFEELEEILILADVGVSTTEKIIDNLKEKAKEQKLKDAEKIKELLAEEIYDIMEAKETSFKITQPTLILIVGVNGVGKTTTIGKLANKFKRDGKRVLLVAADTFRAAAIDQLEVWAGKNNCEIIRHEEGSDPASVLFDGIKAAKSRNVDVILCDTAGRLHNKKNLMEELKKIYRVAQREFNEGNIETFLVLDATTGQNAIQQAKIFKEATDVTGIILTKLDGTAKGGIVISIKSELDIPVRFIGVGEGIDDLQEFDSEKFVRALFE</sequence>
<dbReference type="InterPro" id="IPR042101">
    <property type="entry name" value="SRP54_N_sf"/>
</dbReference>
<dbReference type="EC" id="3.6.5.4" evidence="9"/>
<dbReference type="PANTHER" id="PTHR43134">
    <property type="entry name" value="SIGNAL RECOGNITION PARTICLE RECEPTOR SUBUNIT ALPHA"/>
    <property type="match status" value="1"/>
</dbReference>
<comment type="similarity">
    <text evidence="9">Belongs to the GTP-binding SRP family. FtsY subfamily.</text>
</comment>
<dbReference type="GO" id="GO:0006614">
    <property type="term" value="P:SRP-dependent cotranslational protein targeting to membrane"/>
    <property type="evidence" value="ECO:0007669"/>
    <property type="project" value="InterPro"/>
</dbReference>
<dbReference type="KEGG" id="txy:Thexy_1353"/>
<feature type="binding site" evidence="9">
    <location>
        <begin position="127"/>
        <end position="134"/>
    </location>
    <ligand>
        <name>GTP</name>
        <dbReference type="ChEBI" id="CHEBI:37565"/>
    </ligand>
</feature>
<evidence type="ECO:0000256" key="9">
    <source>
        <dbReference type="HAMAP-Rule" id="MF_00920"/>
    </source>
</evidence>
<keyword evidence="13" id="KW-1185">Reference proteome</keyword>
<keyword evidence="6 9" id="KW-0472">Membrane</keyword>
<feature type="binding site" evidence="9">
    <location>
        <begin position="273"/>
        <end position="276"/>
    </location>
    <ligand>
        <name>GTP</name>
        <dbReference type="ChEBI" id="CHEBI:37565"/>
    </ligand>
</feature>
<dbReference type="PANTHER" id="PTHR43134:SF1">
    <property type="entry name" value="SIGNAL RECOGNITION PARTICLE RECEPTOR SUBUNIT ALPHA"/>
    <property type="match status" value="1"/>
</dbReference>
<organism evidence="12 13">
    <name type="scientific">Thermoanaerobacterium xylanolyticum (strain ATCC 49914 / DSM 7097 / LX-11)</name>
    <dbReference type="NCBI Taxonomy" id="858215"/>
    <lineage>
        <taxon>Bacteria</taxon>
        <taxon>Bacillati</taxon>
        <taxon>Bacillota</taxon>
        <taxon>Clostridia</taxon>
        <taxon>Thermoanaerobacterales</taxon>
        <taxon>Thermoanaerobacteraceae</taxon>
        <taxon>Thermoanaerobacterium</taxon>
    </lineage>
</organism>
<keyword evidence="4 9" id="KW-0378">Hydrolase</keyword>
<dbReference type="FunFam" id="3.40.50.300:FF:000053">
    <property type="entry name" value="Signal recognition particle receptor FtsY"/>
    <property type="match status" value="1"/>
</dbReference>
<reference evidence="12" key="1">
    <citation type="submission" date="2011-05" db="EMBL/GenBank/DDBJ databases">
        <title>Complete sequence of Thermoanaerobacterium xylanolyticum LX-11.</title>
        <authorList>
            <consortium name="US DOE Joint Genome Institute"/>
            <person name="Lucas S."/>
            <person name="Han J."/>
            <person name="Lapidus A."/>
            <person name="Cheng J.-F."/>
            <person name="Goodwin L."/>
            <person name="Pitluck S."/>
            <person name="Peters L."/>
            <person name="Mikhailova N."/>
            <person name="Lu M."/>
            <person name="Han C."/>
            <person name="Tapia R."/>
            <person name="Land M."/>
            <person name="Hauser L."/>
            <person name="Kyrpides N."/>
            <person name="Ivanova N."/>
            <person name="Pagani I."/>
            <person name="Hemme C."/>
            <person name="Woyke T."/>
        </authorList>
    </citation>
    <scope>NUCLEOTIDE SEQUENCE</scope>
    <source>
        <strain evidence="12">LX-11</strain>
    </source>
</reference>
<comment type="subcellular location">
    <subcellularLocation>
        <location evidence="9">Cell membrane</location>
        <topology evidence="9">Peripheral membrane protein</topology>
        <orientation evidence="9">Cytoplasmic side</orientation>
    </subcellularLocation>
    <subcellularLocation>
        <location evidence="9">Cytoplasm</location>
    </subcellularLocation>
</comment>
<dbReference type="SMART" id="SM00962">
    <property type="entry name" value="SRP54"/>
    <property type="match status" value="1"/>
</dbReference>
<comment type="catalytic activity">
    <reaction evidence="8 9">
        <text>GTP + H2O = GDP + phosphate + H(+)</text>
        <dbReference type="Rhea" id="RHEA:19669"/>
        <dbReference type="ChEBI" id="CHEBI:15377"/>
        <dbReference type="ChEBI" id="CHEBI:15378"/>
        <dbReference type="ChEBI" id="CHEBI:37565"/>
        <dbReference type="ChEBI" id="CHEBI:43474"/>
        <dbReference type="ChEBI" id="CHEBI:58189"/>
        <dbReference type="EC" id="3.6.5.4"/>
    </reaction>
</comment>
<evidence type="ECO:0000313" key="12">
    <source>
        <dbReference type="EMBL" id="AEF17386.1"/>
    </source>
</evidence>
<dbReference type="InterPro" id="IPR013822">
    <property type="entry name" value="Signal_recog_particl_SRP54_hlx"/>
</dbReference>
<dbReference type="STRING" id="858215.Thexy_1353"/>
<dbReference type="eggNOG" id="COG0552">
    <property type="taxonomic scope" value="Bacteria"/>
</dbReference>
<dbReference type="RefSeq" id="WP_013788127.1">
    <property type="nucleotide sequence ID" value="NC_015555.1"/>
</dbReference>
<evidence type="ECO:0000256" key="2">
    <source>
        <dbReference type="ARBA" id="ARBA00022490"/>
    </source>
</evidence>
<accession>F6BG41</accession>
<dbReference type="AlphaFoldDB" id="F6BG41"/>
<keyword evidence="10" id="KW-0175">Coiled coil</keyword>
<dbReference type="InterPro" id="IPR003593">
    <property type="entry name" value="AAA+_ATPase"/>
</dbReference>
<comment type="function">
    <text evidence="9">Involved in targeting and insertion of nascent membrane proteins into the cytoplasmic membrane. Acts as a receptor for the complex formed by the signal recognition particle (SRP) and the ribosome-nascent chain (RNC).</text>
</comment>
<evidence type="ECO:0000256" key="1">
    <source>
        <dbReference type="ARBA" id="ARBA00022475"/>
    </source>
</evidence>
<keyword evidence="5 9" id="KW-0342">GTP-binding</keyword>
<dbReference type="FunFam" id="1.20.120.140:FF:000002">
    <property type="entry name" value="Signal recognition particle receptor FtsY"/>
    <property type="match status" value="1"/>
</dbReference>
<dbReference type="PROSITE" id="PS00300">
    <property type="entry name" value="SRP54"/>
    <property type="match status" value="1"/>
</dbReference>
<dbReference type="GO" id="GO:0003924">
    <property type="term" value="F:GTPase activity"/>
    <property type="evidence" value="ECO:0007669"/>
    <property type="project" value="UniProtKB-UniRule"/>
</dbReference>
<dbReference type="SMART" id="SM00382">
    <property type="entry name" value="AAA"/>
    <property type="match status" value="1"/>
</dbReference>
<dbReference type="NCBIfam" id="TIGR00064">
    <property type="entry name" value="ftsY"/>
    <property type="match status" value="1"/>
</dbReference>
<dbReference type="HOGENOM" id="CLU_009301_3_0_9"/>
<evidence type="ECO:0000256" key="8">
    <source>
        <dbReference type="ARBA" id="ARBA00048027"/>
    </source>
</evidence>
<dbReference type="Gene3D" id="1.20.120.140">
    <property type="entry name" value="Signal recognition particle SRP54, nucleotide-binding domain"/>
    <property type="match status" value="1"/>
</dbReference>
<keyword evidence="3 9" id="KW-0547">Nucleotide-binding</keyword>
<keyword evidence="7 9" id="KW-0675">Receptor</keyword>
<evidence type="ECO:0000259" key="11">
    <source>
        <dbReference type="PROSITE" id="PS00300"/>
    </source>
</evidence>
<dbReference type="Gene3D" id="3.40.50.300">
    <property type="entry name" value="P-loop containing nucleotide triphosphate hydrolases"/>
    <property type="match status" value="1"/>
</dbReference>
<dbReference type="SUPFAM" id="SSF52540">
    <property type="entry name" value="P-loop containing nucleoside triphosphate hydrolases"/>
    <property type="match status" value="1"/>
</dbReference>
<dbReference type="Proteomes" id="UP000007239">
    <property type="component" value="Chromosome"/>
</dbReference>
<dbReference type="SMART" id="SM00963">
    <property type="entry name" value="SRP54_N"/>
    <property type="match status" value="1"/>
</dbReference>
<comment type="subunit">
    <text evidence="9">Part of the signal recognition particle protein translocation system, which is composed of SRP and FtsY.</text>
</comment>
<evidence type="ECO:0000256" key="5">
    <source>
        <dbReference type="ARBA" id="ARBA00023134"/>
    </source>
</evidence>
<evidence type="ECO:0000256" key="6">
    <source>
        <dbReference type="ARBA" id="ARBA00023136"/>
    </source>
</evidence>
<dbReference type="Pfam" id="PF00448">
    <property type="entry name" value="SRP54"/>
    <property type="match status" value="1"/>
</dbReference>
<dbReference type="InterPro" id="IPR036225">
    <property type="entry name" value="SRP/SRP_N"/>
</dbReference>
<evidence type="ECO:0000256" key="10">
    <source>
        <dbReference type="SAM" id="Coils"/>
    </source>
</evidence>
<dbReference type="EMBL" id="CP002739">
    <property type="protein sequence ID" value="AEF17386.1"/>
    <property type="molecule type" value="Genomic_DNA"/>
</dbReference>
<feature type="binding site" evidence="9">
    <location>
        <begin position="209"/>
        <end position="213"/>
    </location>
    <ligand>
        <name>GTP</name>
        <dbReference type="ChEBI" id="CHEBI:37565"/>
    </ligand>
</feature>
<keyword evidence="1 9" id="KW-1003">Cell membrane</keyword>
<dbReference type="SUPFAM" id="SSF47364">
    <property type="entry name" value="Domain of the SRP/SRP receptor G-proteins"/>
    <property type="match status" value="1"/>
</dbReference>
<dbReference type="GO" id="GO:0005047">
    <property type="term" value="F:signal recognition particle binding"/>
    <property type="evidence" value="ECO:0007669"/>
    <property type="project" value="TreeGrafter"/>
</dbReference>
<evidence type="ECO:0000256" key="4">
    <source>
        <dbReference type="ARBA" id="ARBA00022801"/>
    </source>
</evidence>
<dbReference type="CDD" id="cd17874">
    <property type="entry name" value="FtsY"/>
    <property type="match status" value="1"/>
</dbReference>
<keyword evidence="2 9" id="KW-0963">Cytoplasm</keyword>
<dbReference type="InterPro" id="IPR000897">
    <property type="entry name" value="SRP54_GTPase_dom"/>
</dbReference>
<dbReference type="InterPro" id="IPR004390">
    <property type="entry name" value="SR_rcpt_FtsY"/>
</dbReference>